<gene>
    <name evidence="2" type="ORF">BZL54_10895</name>
</gene>
<dbReference type="GeneID" id="69006306"/>
<feature type="compositionally biased region" description="Basic and acidic residues" evidence="1">
    <location>
        <begin position="70"/>
        <end position="80"/>
    </location>
</feature>
<accession>A0A2A4FJ52</accession>
<feature type="compositionally biased region" description="Basic and acidic residues" evidence="1">
    <location>
        <begin position="37"/>
        <end position="48"/>
    </location>
</feature>
<evidence type="ECO:0000313" key="3">
    <source>
        <dbReference type="Proteomes" id="UP000217994"/>
    </source>
</evidence>
<comment type="caution">
    <text evidence="2">The sequence shown here is derived from an EMBL/GenBank/DDBJ whole genome shotgun (WGS) entry which is preliminary data.</text>
</comment>
<dbReference type="Proteomes" id="UP000217994">
    <property type="component" value="Unassembled WGS sequence"/>
</dbReference>
<evidence type="ECO:0000256" key="1">
    <source>
        <dbReference type="SAM" id="MobiDB-lite"/>
    </source>
</evidence>
<reference evidence="2 3" key="1">
    <citation type="submission" date="2017-01" db="EMBL/GenBank/DDBJ databases">
        <title>Whole-Genome Shotgun Sequencing of Two beta-Proteobacterial Species in Search of the Bulgecin Biosynthetic Cluster.</title>
        <authorList>
            <person name="Horsman M.E."/>
            <person name="Marous D.R."/>
            <person name="Li R."/>
            <person name="Oliver R.A."/>
            <person name="Byun B."/>
            <person name="Emrich S.J."/>
            <person name="Boggess B."/>
            <person name="Townsend C.A."/>
            <person name="Mobashery S."/>
        </authorList>
    </citation>
    <scope>NUCLEOTIDE SEQUENCE [LARGE SCALE GENOMIC DNA]</scope>
    <source>
        <strain evidence="2 3">ATCC 31433</strain>
    </source>
</reference>
<protein>
    <submittedName>
        <fullName evidence="2">Uncharacterized protein</fullName>
    </submittedName>
</protein>
<sequence length="80" mass="8582">MDVARCVVAAARDSGMKDEATGAGRDQAHEAATTAQEVERDPDGRRPDLSAYAISDGLRSPRASNIVFSPDERRASHNID</sequence>
<proteinExistence type="predicted"/>
<name>A0A2A4FJ52_9BURK</name>
<organism evidence="2 3">
    <name type="scientific">Burkholderia ubonensis subsp. mesacidophila</name>
    <dbReference type="NCBI Taxonomy" id="265293"/>
    <lineage>
        <taxon>Bacteria</taxon>
        <taxon>Pseudomonadati</taxon>
        <taxon>Pseudomonadota</taxon>
        <taxon>Betaproteobacteria</taxon>
        <taxon>Burkholderiales</taxon>
        <taxon>Burkholderiaceae</taxon>
        <taxon>Burkholderia</taxon>
        <taxon>Burkholderia cepacia complex</taxon>
    </lineage>
</organism>
<evidence type="ECO:0000313" key="2">
    <source>
        <dbReference type="EMBL" id="PCE32359.1"/>
    </source>
</evidence>
<dbReference type="RefSeq" id="WP_084909438.1">
    <property type="nucleotide sequence ID" value="NZ_CP020738.1"/>
</dbReference>
<dbReference type="EMBL" id="MTZU01000028">
    <property type="protein sequence ID" value="PCE32359.1"/>
    <property type="molecule type" value="Genomic_DNA"/>
</dbReference>
<dbReference type="AlphaFoldDB" id="A0A2A4FJ52"/>
<feature type="region of interest" description="Disordered" evidence="1">
    <location>
        <begin position="12"/>
        <end position="80"/>
    </location>
</feature>